<gene>
    <name evidence="24" type="primary">UBE2C</name>
</gene>
<keyword evidence="10" id="KW-0131">Cell cycle</keyword>
<evidence type="ECO:0000256" key="4">
    <source>
        <dbReference type="ARBA" id="ARBA00022679"/>
    </source>
</evidence>
<dbReference type="InterPro" id="IPR000608">
    <property type="entry name" value="UBC"/>
</dbReference>
<dbReference type="RefSeq" id="XP_054836657.1">
    <property type="nucleotide sequence ID" value="XM_054980682.1"/>
</dbReference>
<comment type="similarity">
    <text evidence="20">Belongs to the ubiquitin-conjugating enzyme family.</text>
</comment>
<keyword evidence="9" id="KW-0832">Ubl conjugation</keyword>
<dbReference type="AlphaFoldDB" id="A0AA97L1G0"/>
<dbReference type="FunFam" id="3.10.110.10:FF:000039">
    <property type="entry name" value="Ubiquitin-conjugating enzyme E2 C"/>
    <property type="match status" value="1"/>
</dbReference>
<organism evidence="23 24">
    <name type="scientific">Eublepharis macularius</name>
    <name type="common">Leopard gecko</name>
    <name type="synonym">Cyrtodactylus macularius</name>
    <dbReference type="NCBI Taxonomy" id="481883"/>
    <lineage>
        <taxon>Eukaryota</taxon>
        <taxon>Metazoa</taxon>
        <taxon>Chordata</taxon>
        <taxon>Craniata</taxon>
        <taxon>Vertebrata</taxon>
        <taxon>Euteleostomi</taxon>
        <taxon>Lepidosauria</taxon>
        <taxon>Squamata</taxon>
        <taxon>Bifurcata</taxon>
        <taxon>Gekkota</taxon>
        <taxon>Eublepharidae</taxon>
        <taxon>Eublepharinae</taxon>
        <taxon>Eublepharis</taxon>
    </lineage>
</organism>
<name>A0AA97L1G0_EUBMA</name>
<evidence type="ECO:0000256" key="6">
    <source>
        <dbReference type="ARBA" id="ARBA00022776"/>
    </source>
</evidence>
<evidence type="ECO:0000256" key="21">
    <source>
        <dbReference type="SAM" id="MobiDB-lite"/>
    </source>
</evidence>
<evidence type="ECO:0000256" key="5">
    <source>
        <dbReference type="ARBA" id="ARBA00022741"/>
    </source>
</evidence>
<comment type="catalytic activity">
    <reaction evidence="11">
        <text>S-ubiquitinyl-[E1 ubiquitin-activating enzyme]-L-cysteine + [acceptor protein]-L-lysine = [E1 ubiquitin-activating enzyme]-L-cysteine + N(6)-monoubiquitinyl-[acceptor protein]-L-lysine.</text>
        <dbReference type="EC" id="2.3.2.24"/>
    </reaction>
</comment>
<evidence type="ECO:0000256" key="19">
    <source>
        <dbReference type="PROSITE-ProRule" id="PRU10133"/>
    </source>
</evidence>
<evidence type="ECO:0000256" key="18">
    <source>
        <dbReference type="ARBA" id="ARBA00058373"/>
    </source>
</evidence>
<dbReference type="PANTHER" id="PTHR24067">
    <property type="entry name" value="UBIQUITIN-CONJUGATING ENZYME E2"/>
    <property type="match status" value="1"/>
</dbReference>
<evidence type="ECO:0000313" key="24">
    <source>
        <dbReference type="RefSeq" id="XP_054836657.1"/>
    </source>
</evidence>
<keyword evidence="7 20" id="KW-0833">Ubl conjugation pathway</keyword>
<dbReference type="CTD" id="11065"/>
<dbReference type="Gene3D" id="3.10.110.10">
    <property type="entry name" value="Ubiquitin Conjugating Enzyme"/>
    <property type="match status" value="1"/>
</dbReference>
<evidence type="ECO:0000256" key="12">
    <source>
        <dbReference type="ARBA" id="ARBA00039076"/>
    </source>
</evidence>
<accession>A0AA97L1G0</accession>
<dbReference type="GO" id="GO:0051301">
    <property type="term" value="P:cell division"/>
    <property type="evidence" value="ECO:0007669"/>
    <property type="project" value="UniProtKB-KW"/>
</dbReference>
<evidence type="ECO:0000256" key="20">
    <source>
        <dbReference type="RuleBase" id="RU362109"/>
    </source>
</evidence>
<dbReference type="GO" id="GO:0061631">
    <property type="term" value="F:ubiquitin conjugating enzyme activity"/>
    <property type="evidence" value="ECO:0007669"/>
    <property type="project" value="UniProtKB-EC"/>
</dbReference>
<dbReference type="SUPFAM" id="SSF54495">
    <property type="entry name" value="UBC-like"/>
    <property type="match status" value="1"/>
</dbReference>
<keyword evidence="8 20" id="KW-0067">ATP-binding</keyword>
<comment type="function">
    <text evidence="18">Accepts ubiquitin from the E1 complex and catalyzes its covalent attachment to other proteins. In vitro catalyzes 'Lys-11'- and 'Lys-48'-linked polyubiquitination. Acts as an essential factor of the anaphase promoting complex/cyclosome (APC/C), a cell cycle-regulated ubiquitin ligase that controls progression through mitosis. Acts by initiating 'Lys-11'-linked polyubiquitin chains on APC/C substrates, leading to the degradation of APC/C substrates by the proteasome and promoting mitotic exit.</text>
</comment>
<evidence type="ECO:0000256" key="13">
    <source>
        <dbReference type="ARBA" id="ARBA00039887"/>
    </source>
</evidence>
<feature type="active site" description="Glycyl thioester intermediate" evidence="19">
    <location>
        <position position="113"/>
    </location>
</feature>
<evidence type="ECO:0000256" key="11">
    <source>
        <dbReference type="ARBA" id="ARBA00035845"/>
    </source>
</evidence>
<keyword evidence="3" id="KW-0132">Cell division</keyword>
<dbReference type="PROSITE" id="PS00183">
    <property type="entry name" value="UBC_1"/>
    <property type="match status" value="1"/>
</dbReference>
<dbReference type="Proteomes" id="UP001190640">
    <property type="component" value="Chromosome 5"/>
</dbReference>
<keyword evidence="23" id="KW-1185">Reference proteome</keyword>
<evidence type="ECO:0000256" key="3">
    <source>
        <dbReference type="ARBA" id="ARBA00022618"/>
    </source>
</evidence>
<sequence length="186" mass="20185">MASQNADPAAARGPPRKAAEPGAGAARGSVRSRLQKELMTLMVSGDRGISAFPESDNLFKWIGTVDGAPGTVYEDLRYKLSLEFPSGYPYNAPTVKFLTPCYHPNVDLQGNICLDILKDQWSALYDVRTILLSIQSLLGEPNIESPLNTDAAELWKNQAGECSCCWVWGGGREGSGSWAVKGLRHI</sequence>
<comment type="catalytic activity">
    <reaction evidence="1">
        <text>S-ubiquitinyl-[E1 ubiquitin-activating enzyme]-L-cysteine + [E2 ubiquitin-conjugating enzyme]-L-cysteine = [E1 ubiquitin-activating enzyme]-L-cysteine + S-ubiquitinyl-[E2 ubiquitin-conjugating enzyme]-L-cysteine.</text>
        <dbReference type="EC" id="2.3.2.23"/>
    </reaction>
</comment>
<keyword evidence="6" id="KW-0498">Mitosis</keyword>
<evidence type="ECO:0000256" key="8">
    <source>
        <dbReference type="ARBA" id="ARBA00022840"/>
    </source>
</evidence>
<evidence type="ECO:0000256" key="2">
    <source>
        <dbReference type="ARBA" id="ARBA00012486"/>
    </source>
</evidence>
<dbReference type="EC" id="2.3.2.24" evidence="12"/>
<evidence type="ECO:0000313" key="23">
    <source>
        <dbReference type="Proteomes" id="UP001190640"/>
    </source>
</evidence>
<evidence type="ECO:0000256" key="17">
    <source>
        <dbReference type="ARBA" id="ARBA00042725"/>
    </source>
</evidence>
<dbReference type="SMART" id="SM00212">
    <property type="entry name" value="UBCc"/>
    <property type="match status" value="1"/>
</dbReference>
<dbReference type="GO" id="GO:0005524">
    <property type="term" value="F:ATP binding"/>
    <property type="evidence" value="ECO:0007669"/>
    <property type="project" value="UniProtKB-UniRule"/>
</dbReference>
<evidence type="ECO:0000256" key="14">
    <source>
        <dbReference type="ARBA" id="ARBA00041791"/>
    </source>
</evidence>
<evidence type="ECO:0000256" key="15">
    <source>
        <dbReference type="ARBA" id="ARBA00042312"/>
    </source>
</evidence>
<feature type="compositionally biased region" description="Low complexity" evidence="21">
    <location>
        <begin position="1"/>
        <end position="13"/>
    </location>
</feature>
<dbReference type="InterPro" id="IPR023313">
    <property type="entry name" value="UBQ-conjugating_AS"/>
</dbReference>
<protein>
    <recommendedName>
        <fullName evidence="13">Ubiquitin-conjugating enzyme E2 C</fullName>
        <ecNumber evidence="2">2.3.2.23</ecNumber>
        <ecNumber evidence="12">2.3.2.24</ecNumber>
    </recommendedName>
    <alternativeName>
        <fullName evidence="17">(E3-independent) E2 ubiquitin-conjugating enzyme C</fullName>
    </alternativeName>
    <alternativeName>
        <fullName evidence="14">E2 ubiquitin-conjugating enzyme C</fullName>
    </alternativeName>
    <alternativeName>
        <fullName evidence="16">Ubiquitin carrier protein C</fullName>
    </alternativeName>
    <alternativeName>
        <fullName evidence="15">Ubiquitin-protein ligase C</fullName>
    </alternativeName>
</protein>
<dbReference type="InterPro" id="IPR050113">
    <property type="entry name" value="Ub_conjugating_enzyme"/>
</dbReference>
<dbReference type="KEGG" id="emc:129330590"/>
<evidence type="ECO:0000256" key="10">
    <source>
        <dbReference type="ARBA" id="ARBA00023306"/>
    </source>
</evidence>
<keyword evidence="4" id="KW-0808">Transferase</keyword>
<dbReference type="EC" id="2.3.2.23" evidence="2"/>
<dbReference type="CDD" id="cd23791">
    <property type="entry name" value="UBCc_UBE2C"/>
    <property type="match status" value="1"/>
</dbReference>
<evidence type="ECO:0000259" key="22">
    <source>
        <dbReference type="PROSITE" id="PS50127"/>
    </source>
</evidence>
<reference evidence="24" key="1">
    <citation type="submission" date="2025-08" db="UniProtKB">
        <authorList>
            <consortium name="RefSeq"/>
        </authorList>
    </citation>
    <scope>IDENTIFICATION</scope>
    <source>
        <tissue evidence="24">Blood</tissue>
    </source>
</reference>
<evidence type="ECO:0000256" key="9">
    <source>
        <dbReference type="ARBA" id="ARBA00022843"/>
    </source>
</evidence>
<evidence type="ECO:0000256" key="1">
    <source>
        <dbReference type="ARBA" id="ARBA00000485"/>
    </source>
</evidence>
<dbReference type="InterPro" id="IPR016135">
    <property type="entry name" value="UBQ-conjugating_enzyme/RWD"/>
</dbReference>
<proteinExistence type="inferred from homology"/>
<dbReference type="GeneID" id="129330590"/>
<dbReference type="Pfam" id="PF00179">
    <property type="entry name" value="UQ_con"/>
    <property type="match status" value="1"/>
</dbReference>
<feature type="domain" description="UBC core" evidence="22">
    <location>
        <begin position="29"/>
        <end position="184"/>
    </location>
</feature>
<evidence type="ECO:0000256" key="7">
    <source>
        <dbReference type="ARBA" id="ARBA00022786"/>
    </source>
</evidence>
<keyword evidence="5 20" id="KW-0547">Nucleotide-binding</keyword>
<feature type="region of interest" description="Disordered" evidence="21">
    <location>
        <begin position="1"/>
        <end position="30"/>
    </location>
</feature>
<dbReference type="PROSITE" id="PS50127">
    <property type="entry name" value="UBC_2"/>
    <property type="match status" value="1"/>
</dbReference>
<evidence type="ECO:0000256" key="16">
    <source>
        <dbReference type="ARBA" id="ARBA00042389"/>
    </source>
</evidence>